<reference evidence="4 5" key="1">
    <citation type="submission" date="2016-10" db="EMBL/GenBank/DDBJ databases">
        <authorList>
            <person name="de Groot N.N."/>
        </authorList>
    </citation>
    <scope>NUCLEOTIDE SEQUENCE [LARGE SCALE GENOMIC DNA]</scope>
    <source>
        <strain evidence="4 5">ATCC 43154</strain>
    </source>
</reference>
<dbReference type="Pfam" id="PF00291">
    <property type="entry name" value="PALP"/>
    <property type="match status" value="1"/>
</dbReference>
<comment type="cofactor">
    <cofactor evidence="1">
        <name>pyridoxal 5'-phosphate</name>
        <dbReference type="ChEBI" id="CHEBI:597326"/>
    </cofactor>
</comment>
<keyword evidence="2" id="KW-0663">Pyridoxal phosphate</keyword>
<dbReference type="GO" id="GO:1901605">
    <property type="term" value="P:alpha-amino acid metabolic process"/>
    <property type="evidence" value="ECO:0007669"/>
    <property type="project" value="UniProtKB-ARBA"/>
</dbReference>
<dbReference type="InterPro" id="IPR050214">
    <property type="entry name" value="Cys_Synth/Cystath_Beta-Synth"/>
</dbReference>
<evidence type="ECO:0000313" key="4">
    <source>
        <dbReference type="EMBL" id="SFM70031.1"/>
    </source>
</evidence>
<dbReference type="Proteomes" id="UP000199470">
    <property type="component" value="Unassembled WGS sequence"/>
</dbReference>
<dbReference type="InterPro" id="IPR036052">
    <property type="entry name" value="TrpB-like_PALP_sf"/>
</dbReference>
<dbReference type="OrthoDB" id="9805733at2"/>
<gene>
    <name evidence="4" type="ORF">SAMN02982985_05010</name>
</gene>
<dbReference type="InterPro" id="IPR001926">
    <property type="entry name" value="TrpB-like_PALP"/>
</dbReference>
<name>A0A1I4T046_9BURK</name>
<dbReference type="SUPFAM" id="SSF53686">
    <property type="entry name" value="Tryptophan synthase beta subunit-like PLP-dependent enzymes"/>
    <property type="match status" value="1"/>
</dbReference>
<dbReference type="STRING" id="758825.SAMN02982985_05010"/>
<evidence type="ECO:0000259" key="3">
    <source>
        <dbReference type="Pfam" id="PF00291"/>
    </source>
</evidence>
<dbReference type="RefSeq" id="WP_093390422.1">
    <property type="nucleotide sequence ID" value="NZ_FOTW01000028.1"/>
</dbReference>
<keyword evidence="5" id="KW-1185">Reference proteome</keyword>
<dbReference type="AlphaFoldDB" id="A0A1I4T046"/>
<accession>A0A1I4T046</accession>
<dbReference type="PANTHER" id="PTHR10314">
    <property type="entry name" value="CYSTATHIONINE BETA-SYNTHASE"/>
    <property type="match status" value="1"/>
</dbReference>
<sequence length="314" mass="34008">MLNQKDQLKWPNNHFSTTSIFGGTPSYLQEVEPGVLVKFECNNPGGSHKVRAARYIIQDALQSGSIVQGQTTVIEKTGGNFGFGLIAACSEFGVPVELAVGLNFSPTKRRCLELFGATLIGVEMLKAGSTPREVVEWHQRNAENLGKQYFYTDQFSNPGNVKAHEYGTGAEIVSQLQGWPTVESIILVAGAGTGASLTGIARSLLSAHYDVEVILVEPEGCDSQRGVFIEHRFEGIAVGVSPPLLDWSLVTERVNVDFTTMIAAQNAFAGAHGYFIGNTSAACFAVARKIAGCATNSRKILSLIYDHGLWYFRQ</sequence>
<feature type="domain" description="Tryptophan synthase beta chain-like PALP" evidence="3">
    <location>
        <begin position="30"/>
        <end position="293"/>
    </location>
</feature>
<protein>
    <submittedName>
        <fullName evidence="4">Cysteine synthase</fullName>
    </submittedName>
</protein>
<evidence type="ECO:0000256" key="2">
    <source>
        <dbReference type="ARBA" id="ARBA00022898"/>
    </source>
</evidence>
<dbReference type="EMBL" id="FOTW01000028">
    <property type="protein sequence ID" value="SFM70031.1"/>
    <property type="molecule type" value="Genomic_DNA"/>
</dbReference>
<evidence type="ECO:0000256" key="1">
    <source>
        <dbReference type="ARBA" id="ARBA00001933"/>
    </source>
</evidence>
<proteinExistence type="predicted"/>
<evidence type="ECO:0000313" key="5">
    <source>
        <dbReference type="Proteomes" id="UP000199470"/>
    </source>
</evidence>
<organism evidence="4 5">
    <name type="scientific">Rugamonas rubra</name>
    <dbReference type="NCBI Taxonomy" id="758825"/>
    <lineage>
        <taxon>Bacteria</taxon>
        <taxon>Pseudomonadati</taxon>
        <taxon>Pseudomonadota</taxon>
        <taxon>Betaproteobacteria</taxon>
        <taxon>Burkholderiales</taxon>
        <taxon>Oxalobacteraceae</taxon>
        <taxon>Telluria group</taxon>
        <taxon>Rugamonas</taxon>
    </lineage>
</organism>
<dbReference type="Gene3D" id="3.40.50.1100">
    <property type="match status" value="2"/>
</dbReference>